<keyword evidence="2" id="KW-0274">FAD</keyword>
<keyword evidence="7" id="KW-1185">Reference proteome</keyword>
<dbReference type="InterPro" id="IPR050346">
    <property type="entry name" value="FMO-like"/>
</dbReference>
<dbReference type="SUPFAM" id="SSF51905">
    <property type="entry name" value="FAD/NAD(P)-binding domain"/>
    <property type="match status" value="1"/>
</dbReference>
<name>A0A8J3EBS1_9PROT</name>
<organism evidence="6 7">
    <name type="scientific">Caldovatus sediminis</name>
    <dbReference type="NCBI Taxonomy" id="2041189"/>
    <lineage>
        <taxon>Bacteria</taxon>
        <taxon>Pseudomonadati</taxon>
        <taxon>Pseudomonadota</taxon>
        <taxon>Alphaproteobacteria</taxon>
        <taxon>Acetobacterales</taxon>
        <taxon>Roseomonadaceae</taxon>
        <taxon>Caldovatus</taxon>
    </lineage>
</organism>
<dbReference type="RefSeq" id="WP_188897290.1">
    <property type="nucleotide sequence ID" value="NZ_BMKS01000001.1"/>
</dbReference>
<dbReference type="EC" id="1.14.13.148" evidence="4"/>
<evidence type="ECO:0000313" key="6">
    <source>
        <dbReference type="EMBL" id="GGG16251.1"/>
    </source>
</evidence>
<evidence type="ECO:0000256" key="4">
    <source>
        <dbReference type="ARBA" id="ARBA00034528"/>
    </source>
</evidence>
<dbReference type="Proteomes" id="UP000597507">
    <property type="component" value="Unassembled WGS sequence"/>
</dbReference>
<comment type="caution">
    <text evidence="6">The sequence shown here is derived from an EMBL/GenBank/DDBJ whole genome shotgun (WGS) entry which is preliminary data.</text>
</comment>
<dbReference type="InterPro" id="IPR006076">
    <property type="entry name" value="FAD-dep_OxRdtase"/>
</dbReference>
<evidence type="ECO:0000256" key="1">
    <source>
        <dbReference type="ARBA" id="ARBA00022630"/>
    </source>
</evidence>
<dbReference type="GO" id="GO:0034899">
    <property type="term" value="F:trimethylamine monooxygenase activity"/>
    <property type="evidence" value="ECO:0007669"/>
    <property type="project" value="UniProtKB-EC"/>
</dbReference>
<reference evidence="6 7" key="1">
    <citation type="journal article" date="2014" name="Int. J. Syst. Evol. Microbiol.">
        <title>Complete genome sequence of Corynebacterium casei LMG S-19264T (=DSM 44701T), isolated from a smear-ripened cheese.</title>
        <authorList>
            <consortium name="US DOE Joint Genome Institute (JGI-PGF)"/>
            <person name="Walter F."/>
            <person name="Albersmeier A."/>
            <person name="Kalinowski J."/>
            <person name="Ruckert C."/>
        </authorList>
    </citation>
    <scope>NUCLEOTIDE SEQUENCE [LARGE SCALE GENOMIC DNA]</scope>
    <source>
        <strain evidence="6 7">CGMCC 1.16330</strain>
    </source>
</reference>
<feature type="domain" description="FAD dependent oxidoreductase" evidence="5">
    <location>
        <begin position="11"/>
        <end position="54"/>
    </location>
</feature>
<protein>
    <recommendedName>
        <fullName evidence="4">trimethylamine monooxygenase</fullName>
        <ecNumber evidence="4">1.14.13.148</ecNumber>
    </recommendedName>
</protein>
<dbReference type="InterPro" id="IPR036188">
    <property type="entry name" value="FAD/NAD-bd_sf"/>
</dbReference>
<sequence>MTDLAARGLPVAVIGAGPVGLAAAAHLLARGLEPLVLEAGPEAGHAVRAWGHVRMFSPWRFNTDAAARALLEPAGWRPPPEGEHPTGAELHARYLAPLAAHPAIAARLRLNARVLGVARRHHDRMRDGRRAAAPFLLQVAGADGAAEEILAAAVIDCSGTWFTPSPAGAHGLPAPGEAAAARDGLLAYGIPDVLGAARAHYAGRTTLVLGGGHSAMNAVLDLVRLAETAPGTRVLWAFRRPLAAVNFGGGAADALAARGELGEHARMLVESGAVAALAPFLVERIAREDDGALRVTGAAEGGAARTVRAERMIVATGFRPDLAFLGELRLTLDPSLQTTPALAPLIDPNLHACGTVRPHGAAALAHPEEPGFFAAGMKSYGRAPTFLLATGHEQVRSIAAHLAGDAAAAAAVMLELPETGVCSATRLPDSVAASACCGPAPAAAASRAPAREEPARVAASLPSGCCGPARRAEPAPARAGGCCG</sequence>
<dbReference type="PRINTS" id="PR00368">
    <property type="entry name" value="FADPNR"/>
</dbReference>
<proteinExistence type="predicted"/>
<dbReference type="PANTHER" id="PTHR23023">
    <property type="entry name" value="DIMETHYLANILINE MONOOXYGENASE"/>
    <property type="match status" value="1"/>
</dbReference>
<dbReference type="Pfam" id="PF01266">
    <property type="entry name" value="DAO"/>
    <property type="match status" value="1"/>
</dbReference>
<evidence type="ECO:0000259" key="5">
    <source>
        <dbReference type="Pfam" id="PF01266"/>
    </source>
</evidence>
<keyword evidence="1" id="KW-0285">Flavoprotein</keyword>
<evidence type="ECO:0000256" key="3">
    <source>
        <dbReference type="ARBA" id="ARBA00023002"/>
    </source>
</evidence>
<dbReference type="Gene3D" id="3.50.50.60">
    <property type="entry name" value="FAD/NAD(P)-binding domain"/>
    <property type="match status" value="1"/>
</dbReference>
<accession>A0A8J3EBS1</accession>
<dbReference type="AlphaFoldDB" id="A0A8J3EBS1"/>
<evidence type="ECO:0000313" key="7">
    <source>
        <dbReference type="Proteomes" id="UP000597507"/>
    </source>
</evidence>
<dbReference type="EMBL" id="BMKS01000001">
    <property type="protein sequence ID" value="GGG16251.1"/>
    <property type="molecule type" value="Genomic_DNA"/>
</dbReference>
<gene>
    <name evidence="6" type="ORF">GCM10010964_00670</name>
</gene>
<evidence type="ECO:0000256" key="2">
    <source>
        <dbReference type="ARBA" id="ARBA00022827"/>
    </source>
</evidence>
<keyword evidence="3" id="KW-0560">Oxidoreductase</keyword>